<proteinExistence type="predicted"/>
<comment type="caution">
    <text evidence="2">The sequence shown here is derived from an EMBL/GenBank/DDBJ whole genome shotgun (WGS) entry which is preliminary data.</text>
</comment>
<name>A0ABN9U890_9DINO</name>
<protein>
    <submittedName>
        <fullName evidence="2">Uncharacterized protein</fullName>
    </submittedName>
</protein>
<evidence type="ECO:0000313" key="2">
    <source>
        <dbReference type="EMBL" id="CAK0854711.1"/>
    </source>
</evidence>
<accession>A0ABN9U890</accession>
<evidence type="ECO:0000256" key="1">
    <source>
        <dbReference type="SAM" id="MobiDB-lite"/>
    </source>
</evidence>
<evidence type="ECO:0000313" key="3">
    <source>
        <dbReference type="Proteomes" id="UP001189429"/>
    </source>
</evidence>
<dbReference type="EMBL" id="CAUYUJ010015494">
    <property type="protein sequence ID" value="CAK0854711.1"/>
    <property type="molecule type" value="Genomic_DNA"/>
</dbReference>
<sequence length="175" mass="18378">MEGRSRIQRISPSQTRSPLRSFGFRLEPRDRPHLRDNEIGMDIEMLVYTPAVGQQRGRSRSGSGAGAVSGPSVGAMSASAGTVLRPIMVEAHDIPNPGEVEHRAWHDLIDDPIGQIPPSPGVSDVQVHGLAGVCLPLIGTTTCDVAVAPPCGGTHLSLAEGLLQVWGSVALGVPQ</sequence>
<dbReference type="Proteomes" id="UP001189429">
    <property type="component" value="Unassembled WGS sequence"/>
</dbReference>
<feature type="region of interest" description="Disordered" evidence="1">
    <location>
        <begin position="1"/>
        <end position="33"/>
    </location>
</feature>
<feature type="compositionally biased region" description="Polar residues" evidence="1">
    <location>
        <begin position="8"/>
        <end position="18"/>
    </location>
</feature>
<reference evidence="2" key="1">
    <citation type="submission" date="2023-10" db="EMBL/GenBank/DDBJ databases">
        <authorList>
            <person name="Chen Y."/>
            <person name="Shah S."/>
            <person name="Dougan E. K."/>
            <person name="Thang M."/>
            <person name="Chan C."/>
        </authorList>
    </citation>
    <scope>NUCLEOTIDE SEQUENCE [LARGE SCALE GENOMIC DNA]</scope>
</reference>
<keyword evidence="3" id="KW-1185">Reference proteome</keyword>
<organism evidence="2 3">
    <name type="scientific">Prorocentrum cordatum</name>
    <dbReference type="NCBI Taxonomy" id="2364126"/>
    <lineage>
        <taxon>Eukaryota</taxon>
        <taxon>Sar</taxon>
        <taxon>Alveolata</taxon>
        <taxon>Dinophyceae</taxon>
        <taxon>Prorocentrales</taxon>
        <taxon>Prorocentraceae</taxon>
        <taxon>Prorocentrum</taxon>
    </lineage>
</organism>
<gene>
    <name evidence="2" type="ORF">PCOR1329_LOCUS45688</name>
</gene>